<dbReference type="EMBL" id="JBHLYQ010000044">
    <property type="protein sequence ID" value="MFC0081702.1"/>
    <property type="molecule type" value="Genomic_DNA"/>
</dbReference>
<evidence type="ECO:0000313" key="4">
    <source>
        <dbReference type="Proteomes" id="UP001589788"/>
    </source>
</evidence>
<dbReference type="Pfam" id="PF07848">
    <property type="entry name" value="PaaX"/>
    <property type="match status" value="1"/>
</dbReference>
<dbReference type="Gene3D" id="1.10.10.10">
    <property type="entry name" value="Winged helix-like DNA-binding domain superfamily/Winged helix DNA-binding domain"/>
    <property type="match status" value="1"/>
</dbReference>
<proteinExistence type="predicted"/>
<name>A0ABV6C622_9ACTN</name>
<feature type="domain" description="Transcriptional repressor PaaX-like C-terminal" evidence="2">
    <location>
        <begin position="189"/>
        <end position="266"/>
    </location>
</feature>
<keyword evidence="4" id="KW-1185">Reference proteome</keyword>
<reference evidence="3 4" key="1">
    <citation type="submission" date="2024-09" db="EMBL/GenBank/DDBJ databases">
        <authorList>
            <person name="Sun Q."/>
            <person name="Mori K."/>
        </authorList>
    </citation>
    <scope>NUCLEOTIDE SEQUENCE [LARGE SCALE GENOMIC DNA]</scope>
    <source>
        <strain evidence="3 4">JCM 15389</strain>
    </source>
</reference>
<dbReference type="Gene3D" id="3.30.70.2650">
    <property type="match status" value="1"/>
</dbReference>
<organism evidence="3 4">
    <name type="scientific">Aciditerrimonas ferrireducens</name>
    <dbReference type="NCBI Taxonomy" id="667306"/>
    <lineage>
        <taxon>Bacteria</taxon>
        <taxon>Bacillati</taxon>
        <taxon>Actinomycetota</taxon>
        <taxon>Acidimicrobiia</taxon>
        <taxon>Acidimicrobiales</taxon>
        <taxon>Acidimicrobiaceae</taxon>
        <taxon>Aciditerrimonas</taxon>
    </lineage>
</organism>
<dbReference type="Proteomes" id="UP001589788">
    <property type="component" value="Unassembled WGS sequence"/>
</dbReference>
<dbReference type="InterPro" id="IPR036388">
    <property type="entry name" value="WH-like_DNA-bd_sf"/>
</dbReference>
<sequence length="288" mass="30867">MGGATEADRTVPWEGPGRGVTARSVVASILLPLEVPELAGRSLVRCCQLFGIAEGTARVAMSRMVAAGELEVAGPGRYRLSGRMLARHARQRAARHPALLSWSGAWLVVAGGRGSRLAQRTLGTALVEQRLFEVRPALWARPANLGGLEEAVGRVLQDHAEVGRQCLVWQGRLLGAGQDDRTLVARLVDLEAWAAEARALVVALQATLPDLERGRPRALAACFEVAAAAVRHLTTDPLLPEALLPEDWPGPALRATYDAYEDAYRRLLVTYLRTVPVGDPPEGAGPGH</sequence>
<evidence type="ECO:0000259" key="1">
    <source>
        <dbReference type="Pfam" id="PF07848"/>
    </source>
</evidence>
<gene>
    <name evidence="3" type="ORF">ACFFRE_06030</name>
</gene>
<evidence type="ECO:0000313" key="3">
    <source>
        <dbReference type="EMBL" id="MFC0081702.1"/>
    </source>
</evidence>
<dbReference type="Pfam" id="PF08223">
    <property type="entry name" value="PaaX_C"/>
    <property type="match status" value="1"/>
</dbReference>
<evidence type="ECO:0000259" key="2">
    <source>
        <dbReference type="Pfam" id="PF08223"/>
    </source>
</evidence>
<dbReference type="Gene3D" id="1.20.58.1460">
    <property type="match status" value="1"/>
</dbReference>
<dbReference type="InterPro" id="IPR012906">
    <property type="entry name" value="PaaX-like_N"/>
</dbReference>
<dbReference type="InterPro" id="IPR013225">
    <property type="entry name" value="PaaX_C"/>
</dbReference>
<dbReference type="PANTHER" id="PTHR30319:SF1">
    <property type="entry name" value="TRANSCRIPTIONAL REPRESSOR PAAX"/>
    <property type="match status" value="1"/>
</dbReference>
<dbReference type="RefSeq" id="WP_377788985.1">
    <property type="nucleotide sequence ID" value="NZ_JBHLYQ010000044.1"/>
</dbReference>
<accession>A0ABV6C622</accession>
<feature type="domain" description="Transcriptional repressor PaaX-like N-terminal" evidence="1">
    <location>
        <begin position="22"/>
        <end position="83"/>
    </location>
</feature>
<comment type="caution">
    <text evidence="3">The sequence shown here is derived from an EMBL/GenBank/DDBJ whole genome shotgun (WGS) entry which is preliminary data.</text>
</comment>
<dbReference type="PANTHER" id="PTHR30319">
    <property type="entry name" value="PHENYLACETIC ACID REGULATOR-RELATED TRANSCRIPTIONAL REPRESSOR"/>
    <property type="match status" value="1"/>
</dbReference>
<protein>
    <submittedName>
        <fullName evidence="3">PaaX family transcriptional regulator C-terminal domain-containing protein</fullName>
    </submittedName>
</protein>